<name>A0A8B7NH06_HYAAZ</name>
<proteinExistence type="predicted"/>
<keyword evidence="2" id="KW-0472">Membrane</keyword>
<dbReference type="GeneID" id="108669980"/>
<feature type="transmembrane region" description="Helical" evidence="2">
    <location>
        <begin position="166"/>
        <end position="187"/>
    </location>
</feature>
<keyword evidence="2" id="KW-1133">Transmembrane helix</keyword>
<evidence type="ECO:0000256" key="1">
    <source>
        <dbReference type="SAM" id="MobiDB-lite"/>
    </source>
</evidence>
<dbReference type="AlphaFoldDB" id="A0A8B7NH06"/>
<keyword evidence="3" id="KW-1185">Reference proteome</keyword>
<feature type="region of interest" description="Disordered" evidence="1">
    <location>
        <begin position="123"/>
        <end position="148"/>
    </location>
</feature>
<gene>
    <name evidence="4" type="primary">LOC108669980</name>
</gene>
<evidence type="ECO:0000313" key="4">
    <source>
        <dbReference type="RefSeq" id="XP_018012910.1"/>
    </source>
</evidence>
<protein>
    <submittedName>
        <fullName evidence="4">Uncharacterized protein LOC108669980</fullName>
    </submittedName>
</protein>
<dbReference type="KEGG" id="hazt:108669980"/>
<feature type="compositionally biased region" description="Polar residues" evidence="1">
    <location>
        <begin position="123"/>
        <end position="138"/>
    </location>
</feature>
<reference evidence="4" key="1">
    <citation type="submission" date="2025-08" db="UniProtKB">
        <authorList>
            <consortium name="RefSeq"/>
        </authorList>
    </citation>
    <scope>IDENTIFICATION</scope>
    <source>
        <tissue evidence="4">Whole organism</tissue>
    </source>
</reference>
<sequence>MRSSQRPSWVAERHWFVTTSVLFILLFLDKVLLAAPLIQKNEGRISSIKNVSGPKDALNISLLYQSSDTGVDQKYTIASKPTINASSGNIAVLQNYSKPTIRSEVFGSQHEFKDPTKISGVTNVSVGTDNSSKPSVISHTPAPGGNETDSIDIYDDLPSRSFNSGAVWRGFIVFMGCSALVLLYLAIKTACSRRRDRQRRYTKVERGDELDVLAFADEDEEIFSANGHR</sequence>
<keyword evidence="2" id="KW-0812">Transmembrane</keyword>
<evidence type="ECO:0000256" key="2">
    <source>
        <dbReference type="SAM" id="Phobius"/>
    </source>
</evidence>
<dbReference type="OrthoDB" id="5917722at2759"/>
<dbReference type="Proteomes" id="UP000694843">
    <property type="component" value="Unplaced"/>
</dbReference>
<dbReference type="RefSeq" id="XP_018012910.1">
    <property type="nucleotide sequence ID" value="XM_018157421.2"/>
</dbReference>
<accession>A0A8B7NH06</accession>
<organism evidence="3 4">
    <name type="scientific">Hyalella azteca</name>
    <name type="common">Amphipod</name>
    <dbReference type="NCBI Taxonomy" id="294128"/>
    <lineage>
        <taxon>Eukaryota</taxon>
        <taxon>Metazoa</taxon>
        <taxon>Ecdysozoa</taxon>
        <taxon>Arthropoda</taxon>
        <taxon>Crustacea</taxon>
        <taxon>Multicrustacea</taxon>
        <taxon>Malacostraca</taxon>
        <taxon>Eumalacostraca</taxon>
        <taxon>Peracarida</taxon>
        <taxon>Amphipoda</taxon>
        <taxon>Senticaudata</taxon>
        <taxon>Talitrida</taxon>
        <taxon>Talitroidea</taxon>
        <taxon>Hyalellidae</taxon>
        <taxon>Hyalella</taxon>
    </lineage>
</organism>
<evidence type="ECO:0000313" key="3">
    <source>
        <dbReference type="Proteomes" id="UP000694843"/>
    </source>
</evidence>